<keyword evidence="1" id="KW-0472">Membrane</keyword>
<evidence type="ECO:0000313" key="3">
    <source>
        <dbReference type="Proteomes" id="UP000255265"/>
    </source>
</evidence>
<keyword evidence="3" id="KW-1185">Reference proteome</keyword>
<dbReference type="EMBL" id="QQAV01000001">
    <property type="protein sequence ID" value="RDI29526.1"/>
    <property type="molecule type" value="Genomic_DNA"/>
</dbReference>
<name>A0A370FP63_9BURK</name>
<keyword evidence="1" id="KW-1133">Transmembrane helix</keyword>
<keyword evidence="1" id="KW-0812">Transmembrane</keyword>
<gene>
    <name evidence="2" type="ORF">DFR41_1011286</name>
</gene>
<feature type="transmembrane region" description="Helical" evidence="1">
    <location>
        <begin position="6"/>
        <end position="23"/>
    </location>
</feature>
<protein>
    <submittedName>
        <fullName evidence="2">LemA protein</fullName>
    </submittedName>
</protein>
<comment type="caution">
    <text evidence="2">The sequence shown here is derived from an EMBL/GenBank/DDBJ whole genome shotgun (WGS) entry which is preliminary data.</text>
</comment>
<organism evidence="2 3">
    <name type="scientific">Pseudacidovorax intermedius</name>
    <dbReference type="NCBI Taxonomy" id="433924"/>
    <lineage>
        <taxon>Bacteria</taxon>
        <taxon>Pseudomonadati</taxon>
        <taxon>Pseudomonadota</taxon>
        <taxon>Betaproteobacteria</taxon>
        <taxon>Burkholderiales</taxon>
        <taxon>Comamonadaceae</taxon>
        <taxon>Pseudacidovorax</taxon>
    </lineage>
</organism>
<evidence type="ECO:0000313" key="2">
    <source>
        <dbReference type="EMBL" id="RDI29526.1"/>
    </source>
</evidence>
<reference evidence="2 3" key="1">
    <citation type="submission" date="2018-07" db="EMBL/GenBank/DDBJ databases">
        <title>Genomic Encyclopedia of Type Strains, Phase IV (KMG-IV): sequencing the most valuable type-strain genomes for metagenomic binning, comparative biology and taxonomic classification.</title>
        <authorList>
            <person name="Goeker M."/>
        </authorList>
    </citation>
    <scope>NUCLEOTIDE SEQUENCE [LARGE SCALE GENOMIC DNA]</scope>
    <source>
        <strain evidence="2 3">DSM 21352</strain>
    </source>
</reference>
<sequence length="184" mass="19381">MNGWASSLTSWSVIAIGVFWYVGAHNRLVRLRSTVVQAYAQLDAALTAQVQHVQALLAQAPVSADEIQRGLDATLRGACGQLATSLGAARLRPLHAPTMAALATAVRAWAAAWHQHAQAAGQALPALLAGDLLAGTAWPLPPTHVEVAQTQFNAAVTQYNAAVRQFPAILVAWLARFKVAAPLA</sequence>
<evidence type="ECO:0000256" key="1">
    <source>
        <dbReference type="SAM" id="Phobius"/>
    </source>
</evidence>
<dbReference type="Gene3D" id="1.20.1440.20">
    <property type="entry name" value="LemA-like domain"/>
    <property type="match status" value="1"/>
</dbReference>
<proteinExistence type="predicted"/>
<dbReference type="RefSeq" id="WP_114802069.1">
    <property type="nucleotide sequence ID" value="NZ_QQAV01000001.1"/>
</dbReference>
<accession>A0A370FP63</accession>
<dbReference type="OrthoDB" id="9804152at2"/>
<dbReference type="InterPro" id="IPR023353">
    <property type="entry name" value="LemA-like_dom_sf"/>
</dbReference>
<dbReference type="Proteomes" id="UP000255265">
    <property type="component" value="Unassembled WGS sequence"/>
</dbReference>
<dbReference type="AlphaFoldDB" id="A0A370FP63"/>
<dbReference type="SUPFAM" id="SSF140478">
    <property type="entry name" value="LemA-like"/>
    <property type="match status" value="1"/>
</dbReference>